<dbReference type="NCBIfam" id="NF008725">
    <property type="entry name" value="PRK11727.1"/>
    <property type="match status" value="1"/>
</dbReference>
<evidence type="ECO:0000313" key="8">
    <source>
        <dbReference type="Proteomes" id="UP000029736"/>
    </source>
</evidence>
<dbReference type="GO" id="GO:0005737">
    <property type="term" value="C:cytoplasm"/>
    <property type="evidence" value="ECO:0007669"/>
    <property type="project" value="UniProtKB-SubCell"/>
</dbReference>
<dbReference type="SUPFAM" id="SSF53335">
    <property type="entry name" value="S-adenosyl-L-methionine-dependent methyltransferases"/>
    <property type="match status" value="1"/>
</dbReference>
<evidence type="ECO:0000256" key="4">
    <source>
        <dbReference type="ARBA" id="ARBA00022679"/>
    </source>
</evidence>
<evidence type="ECO:0000256" key="3">
    <source>
        <dbReference type="ARBA" id="ARBA00022603"/>
    </source>
</evidence>
<dbReference type="GO" id="GO:0052907">
    <property type="term" value="F:23S rRNA (adenine(1618)-N(6))-methyltransferase activity"/>
    <property type="evidence" value="ECO:0007669"/>
    <property type="project" value="UniProtKB-EC"/>
</dbReference>
<evidence type="ECO:0000313" key="7">
    <source>
        <dbReference type="EMBL" id="KGE86851.1"/>
    </source>
</evidence>
<dbReference type="EMBL" id="JPOS01000039">
    <property type="protein sequence ID" value="KGE86851.1"/>
    <property type="molecule type" value="Genomic_DNA"/>
</dbReference>
<name>A0A098S4D7_9BACT</name>
<evidence type="ECO:0000256" key="1">
    <source>
        <dbReference type="ARBA" id="ARBA00022490"/>
    </source>
</evidence>
<keyword evidence="8" id="KW-1185">Reference proteome</keyword>
<comment type="subcellular location">
    <subcellularLocation>
        <location evidence="6">Cytoplasm</location>
    </subcellularLocation>
</comment>
<dbReference type="AlphaFoldDB" id="A0A098S4D7"/>
<comment type="catalytic activity">
    <reaction evidence="6">
        <text>adenosine(1618) in 23S rRNA + S-adenosyl-L-methionine = N(6)-methyladenosine(1618) in 23S rRNA + S-adenosyl-L-homocysteine + H(+)</text>
        <dbReference type="Rhea" id="RHEA:16497"/>
        <dbReference type="Rhea" id="RHEA-COMP:10229"/>
        <dbReference type="Rhea" id="RHEA-COMP:10231"/>
        <dbReference type="ChEBI" id="CHEBI:15378"/>
        <dbReference type="ChEBI" id="CHEBI:57856"/>
        <dbReference type="ChEBI" id="CHEBI:59789"/>
        <dbReference type="ChEBI" id="CHEBI:74411"/>
        <dbReference type="ChEBI" id="CHEBI:74449"/>
        <dbReference type="EC" id="2.1.1.181"/>
    </reaction>
</comment>
<evidence type="ECO:0000256" key="5">
    <source>
        <dbReference type="ARBA" id="ARBA00022691"/>
    </source>
</evidence>
<keyword evidence="5 6" id="KW-0949">S-adenosyl-L-methionine</keyword>
<dbReference type="STRING" id="1524460.IX84_17440"/>
<dbReference type="InterPro" id="IPR010286">
    <property type="entry name" value="METTL16/RlmF"/>
</dbReference>
<keyword evidence="3 6" id="KW-0489">Methyltransferase</keyword>
<dbReference type="InterPro" id="IPR016909">
    <property type="entry name" value="rRNA_lsu_MeTfrase_F"/>
</dbReference>
<dbReference type="InterPro" id="IPR029063">
    <property type="entry name" value="SAM-dependent_MTases_sf"/>
</dbReference>
<organism evidence="7 8">
    <name type="scientific">Phaeodactylibacter xiamenensis</name>
    <dbReference type="NCBI Taxonomy" id="1524460"/>
    <lineage>
        <taxon>Bacteria</taxon>
        <taxon>Pseudomonadati</taxon>
        <taxon>Bacteroidota</taxon>
        <taxon>Saprospiria</taxon>
        <taxon>Saprospirales</taxon>
        <taxon>Haliscomenobacteraceae</taxon>
        <taxon>Phaeodactylibacter</taxon>
    </lineage>
</organism>
<dbReference type="PIRSF" id="PIRSF029038">
    <property type="entry name" value="Mtase_YbiN_prd"/>
    <property type="match status" value="1"/>
</dbReference>
<gene>
    <name evidence="6" type="primary">rlmF</name>
    <name evidence="7" type="ORF">IX84_17440</name>
</gene>
<dbReference type="EC" id="2.1.1.181" evidence="6"/>
<dbReference type="PANTHER" id="PTHR13393:SF0">
    <property type="entry name" value="RNA N6-ADENOSINE-METHYLTRANSFERASE METTL16"/>
    <property type="match status" value="1"/>
</dbReference>
<dbReference type="Gene3D" id="3.40.50.150">
    <property type="entry name" value="Vaccinia Virus protein VP39"/>
    <property type="match status" value="1"/>
</dbReference>
<keyword evidence="4 6" id="KW-0808">Transferase</keyword>
<protein>
    <recommendedName>
        <fullName evidence="6">Ribosomal RNA large subunit methyltransferase F</fullName>
        <ecNumber evidence="6">2.1.1.181</ecNumber>
    </recommendedName>
    <alternativeName>
        <fullName evidence="6">23S rRNA mA1618 methyltransferase</fullName>
    </alternativeName>
    <alternativeName>
        <fullName evidence="6">rRNA adenine N-6-methyltransferase</fullName>
    </alternativeName>
</protein>
<evidence type="ECO:0000256" key="6">
    <source>
        <dbReference type="HAMAP-Rule" id="MF_01848"/>
    </source>
</evidence>
<dbReference type="PANTHER" id="PTHR13393">
    <property type="entry name" value="SAM-DEPENDENT METHYLTRANSFERASE"/>
    <property type="match status" value="1"/>
</dbReference>
<dbReference type="Pfam" id="PF05971">
    <property type="entry name" value="Methyltransf_10"/>
    <property type="match status" value="1"/>
</dbReference>
<dbReference type="OrthoDB" id="1115728at2"/>
<sequence length="292" mass="32505">MSTFHPRNLHREGYDFDRLTKAYPPLRAHVIRNPAGGPTISFSDPEAVKALNTALLIGYYGLQHWDIPEGYLCPPVPGRADYLHHLADLLAAGGPLLTGKDIRILDIGTGANLIYAILGQRIYDWSMVGTEVDPLALKTAKALIDINPVLQNGIRLRQQKDPRFILEGIIREQDFFHATVCNPPFYASEAEAAEANARKRKNLKLGRVGRTVAGQPAELWTEGGERSFLLQLIRESRAYGQQVGWFTSLVSQKDNLEPLKHALVKAAAKAVKVIPLAAGQKRVRMLAWRFQE</sequence>
<reference evidence="7 8" key="1">
    <citation type="journal article" date="2014" name="Int. J. Syst. Evol. Microbiol.">
        <title>Phaeodactylibacter xiamenensis gen. nov., sp. nov., a member of the family Saprospiraceae isolated from the marine alga Phaeodactylum tricornutum.</title>
        <authorList>
            <person name="Chen Z.Jr."/>
            <person name="Lei X."/>
            <person name="Lai Q."/>
            <person name="Li Y."/>
            <person name="Zhang B."/>
            <person name="Zhang J."/>
            <person name="Zhang H."/>
            <person name="Yang L."/>
            <person name="Zheng W."/>
            <person name="Tian Y."/>
            <person name="Yu Z."/>
            <person name="Xu H.Jr."/>
            <person name="Zheng T."/>
        </authorList>
    </citation>
    <scope>NUCLEOTIDE SEQUENCE [LARGE SCALE GENOMIC DNA]</scope>
    <source>
        <strain evidence="7 8">KD52</strain>
    </source>
</reference>
<dbReference type="GO" id="GO:0070475">
    <property type="term" value="P:rRNA base methylation"/>
    <property type="evidence" value="ECO:0007669"/>
    <property type="project" value="TreeGrafter"/>
</dbReference>
<evidence type="ECO:0000256" key="2">
    <source>
        <dbReference type="ARBA" id="ARBA00022552"/>
    </source>
</evidence>
<dbReference type="HAMAP" id="MF_01848">
    <property type="entry name" value="23SrRNA_methyltr_F"/>
    <property type="match status" value="1"/>
</dbReference>
<comment type="caution">
    <text evidence="7">The sequence shown here is derived from an EMBL/GenBank/DDBJ whole genome shotgun (WGS) entry which is preliminary data.</text>
</comment>
<dbReference type="CDD" id="cd02440">
    <property type="entry name" value="AdoMet_MTases"/>
    <property type="match status" value="1"/>
</dbReference>
<dbReference type="Proteomes" id="UP000029736">
    <property type="component" value="Unassembled WGS sequence"/>
</dbReference>
<comment type="similarity">
    <text evidence="6">Belongs to the methyltransferase superfamily. METTL16/RlmF family.</text>
</comment>
<keyword evidence="1 6" id="KW-0963">Cytoplasm</keyword>
<keyword evidence="2 6" id="KW-0698">rRNA processing</keyword>
<dbReference type="RefSeq" id="WP_044223340.1">
    <property type="nucleotide sequence ID" value="NZ_JBKAGJ010000009.1"/>
</dbReference>
<proteinExistence type="inferred from homology"/>
<accession>A0A098S4D7</accession>
<comment type="function">
    <text evidence="6">Specifically methylates the adenine in position 1618 of 23S rRNA.</text>
</comment>